<dbReference type="InterPro" id="IPR001734">
    <property type="entry name" value="Na/solute_symporter"/>
</dbReference>
<feature type="transmembrane region" description="Helical" evidence="8">
    <location>
        <begin position="264"/>
        <end position="284"/>
    </location>
</feature>
<feature type="transmembrane region" description="Helical" evidence="8">
    <location>
        <begin position="154"/>
        <end position="172"/>
    </location>
</feature>
<dbReference type="RefSeq" id="WP_142582047.1">
    <property type="nucleotide sequence ID" value="NZ_CABFPH010000009.1"/>
</dbReference>
<feature type="transmembrane region" description="Helical" evidence="8">
    <location>
        <begin position="353"/>
        <end position="372"/>
    </location>
</feature>
<organism evidence="9 10">
    <name type="scientific">Methylobacterium symbioticum</name>
    <dbReference type="NCBI Taxonomy" id="2584084"/>
    <lineage>
        <taxon>Bacteria</taxon>
        <taxon>Pseudomonadati</taxon>
        <taxon>Pseudomonadota</taxon>
        <taxon>Alphaproteobacteria</taxon>
        <taxon>Hyphomicrobiales</taxon>
        <taxon>Methylobacteriaceae</taxon>
        <taxon>Methylobacterium</taxon>
    </lineage>
</organism>
<evidence type="ECO:0000256" key="7">
    <source>
        <dbReference type="RuleBase" id="RU362091"/>
    </source>
</evidence>
<evidence type="ECO:0000256" key="4">
    <source>
        <dbReference type="ARBA" id="ARBA00022692"/>
    </source>
</evidence>
<dbReference type="EMBL" id="CABFPH010000009">
    <property type="protein sequence ID" value="VUD70471.1"/>
    <property type="molecule type" value="Genomic_DNA"/>
</dbReference>
<accession>A0A509E8E2</accession>
<dbReference type="Gene3D" id="1.20.1730.10">
    <property type="entry name" value="Sodium/glucose cotransporter"/>
    <property type="match status" value="1"/>
</dbReference>
<evidence type="ECO:0000256" key="5">
    <source>
        <dbReference type="ARBA" id="ARBA00022989"/>
    </source>
</evidence>
<evidence type="ECO:0000313" key="10">
    <source>
        <dbReference type="Proteomes" id="UP000410984"/>
    </source>
</evidence>
<keyword evidence="4 8" id="KW-0812">Transmembrane</keyword>
<feature type="transmembrane region" description="Helical" evidence="8">
    <location>
        <begin position="45"/>
        <end position="69"/>
    </location>
</feature>
<feature type="transmembrane region" description="Helical" evidence="8">
    <location>
        <begin position="431"/>
        <end position="451"/>
    </location>
</feature>
<reference evidence="9 10" key="1">
    <citation type="submission" date="2019-06" db="EMBL/GenBank/DDBJ databases">
        <authorList>
            <person name="Rodrigo-Torres L."/>
            <person name="Arahal R. D."/>
            <person name="Lucena T."/>
        </authorList>
    </citation>
    <scope>NUCLEOTIDE SEQUENCE [LARGE SCALE GENOMIC DNA]</scope>
    <source>
        <strain evidence="9 10">SB0023/3</strain>
    </source>
</reference>
<dbReference type="PANTHER" id="PTHR48086">
    <property type="entry name" value="SODIUM/PROLINE SYMPORTER-RELATED"/>
    <property type="match status" value="1"/>
</dbReference>
<feature type="transmembrane region" description="Helical" evidence="8">
    <location>
        <begin position="75"/>
        <end position="94"/>
    </location>
</feature>
<dbReference type="PROSITE" id="PS50283">
    <property type="entry name" value="NA_SOLUT_SYMP_3"/>
    <property type="match status" value="1"/>
</dbReference>
<evidence type="ECO:0000256" key="6">
    <source>
        <dbReference type="ARBA" id="ARBA00023136"/>
    </source>
</evidence>
<dbReference type="GO" id="GO:0022857">
    <property type="term" value="F:transmembrane transporter activity"/>
    <property type="evidence" value="ECO:0007669"/>
    <property type="project" value="InterPro"/>
</dbReference>
<keyword evidence="6 8" id="KW-0472">Membrane</keyword>
<feature type="transmembrane region" description="Helical" evidence="8">
    <location>
        <begin position="119"/>
        <end position="148"/>
    </location>
</feature>
<dbReference type="Proteomes" id="UP000410984">
    <property type="component" value="Unassembled WGS sequence"/>
</dbReference>
<gene>
    <name evidence="9" type="primary">actP_1</name>
    <name evidence="9" type="ORF">MET9862_01040</name>
</gene>
<dbReference type="InterPro" id="IPR038377">
    <property type="entry name" value="Na/Glc_symporter_sf"/>
</dbReference>
<evidence type="ECO:0000256" key="2">
    <source>
        <dbReference type="ARBA" id="ARBA00006434"/>
    </source>
</evidence>
<feature type="transmembrane region" description="Helical" evidence="8">
    <location>
        <begin position="378"/>
        <end position="399"/>
    </location>
</feature>
<dbReference type="Pfam" id="PF00474">
    <property type="entry name" value="SSF"/>
    <property type="match status" value="1"/>
</dbReference>
<evidence type="ECO:0000313" key="9">
    <source>
        <dbReference type="EMBL" id="VUD70471.1"/>
    </source>
</evidence>
<protein>
    <submittedName>
        <fullName evidence="9">Cation/acetate symporter ActP</fullName>
    </submittedName>
</protein>
<dbReference type="PANTHER" id="PTHR48086:SF7">
    <property type="entry name" value="SODIUM-SOLUTE SYMPORTER-RELATED"/>
    <property type="match status" value="1"/>
</dbReference>
<sequence>MQASWTVLSLTGLYMAVLGVISFAAKRYADSAKSFTSGGTTFPAILIGFLLMSEFIGTTASIGTAQVAYSHGISGAWSLAVLGIGFILYAMLLARRFKALGENTISGALSRIYGPKVKVATSAIMIFAIQIVAISVYTSGGAVLSSILGIDRTVAIVLTGIVAVLYVTVGGMRSVIYTNVLHALVKYLGIVIAFVFALNQVGGMGELQARLPARMFEASTVGWPQIIAWFIAATGAIFSTQYVIQAISTVSDGPKAQRASLYSALLLIGFSLLAAGIGLCAAVLSPNIPPLQAFPSIIARMDTLTAAFVVAGLAGSLFGTISAVSIGTATLLFKDFYQPLFKDRGDSQRSLMFVRIATVVVGLIPLPFAILAPDVVKVTFLAKALRATLAVLVLLLFYAPWFGTRLGALISILASLVLTIGWFLLGDPFGIDNTYIAVAIPIVVMSVSHLLRGLTGEERPGHLPEVVTGEENASGRALPLHSTPSRAG</sequence>
<dbReference type="CDD" id="cd10322">
    <property type="entry name" value="SLC5sbd"/>
    <property type="match status" value="1"/>
</dbReference>
<feature type="transmembrane region" description="Helical" evidence="8">
    <location>
        <begin position="406"/>
        <end position="425"/>
    </location>
</feature>
<feature type="transmembrane region" description="Helical" evidence="8">
    <location>
        <begin position="304"/>
        <end position="333"/>
    </location>
</feature>
<evidence type="ECO:0000256" key="8">
    <source>
        <dbReference type="SAM" id="Phobius"/>
    </source>
</evidence>
<name>A0A509E8E2_9HYPH</name>
<keyword evidence="10" id="KW-1185">Reference proteome</keyword>
<evidence type="ECO:0000256" key="3">
    <source>
        <dbReference type="ARBA" id="ARBA00022448"/>
    </source>
</evidence>
<dbReference type="GO" id="GO:0005886">
    <property type="term" value="C:plasma membrane"/>
    <property type="evidence" value="ECO:0007669"/>
    <property type="project" value="TreeGrafter"/>
</dbReference>
<dbReference type="InterPro" id="IPR050277">
    <property type="entry name" value="Sodium:Solute_Symporter"/>
</dbReference>
<comment type="subcellular location">
    <subcellularLocation>
        <location evidence="1">Membrane</location>
        <topology evidence="1">Multi-pass membrane protein</topology>
    </subcellularLocation>
</comment>
<feature type="transmembrane region" description="Helical" evidence="8">
    <location>
        <begin position="184"/>
        <end position="202"/>
    </location>
</feature>
<evidence type="ECO:0000256" key="1">
    <source>
        <dbReference type="ARBA" id="ARBA00004141"/>
    </source>
</evidence>
<feature type="transmembrane region" description="Helical" evidence="8">
    <location>
        <begin position="222"/>
        <end position="244"/>
    </location>
</feature>
<dbReference type="OrthoDB" id="3651542at2"/>
<comment type="similarity">
    <text evidence="2 7">Belongs to the sodium:solute symporter (SSF) (TC 2.A.21) family.</text>
</comment>
<keyword evidence="5 8" id="KW-1133">Transmembrane helix</keyword>
<feature type="transmembrane region" description="Helical" evidence="8">
    <location>
        <begin position="6"/>
        <end position="25"/>
    </location>
</feature>
<keyword evidence="3" id="KW-0813">Transport</keyword>
<dbReference type="AlphaFoldDB" id="A0A509E8E2"/>
<proteinExistence type="inferred from homology"/>